<dbReference type="Gene3D" id="3.90.180.10">
    <property type="entry name" value="Medium-chain alcohol dehydrogenases, catalytic domain"/>
    <property type="match status" value="1"/>
</dbReference>
<accession>A0A8H6ZIJ1</accession>
<dbReference type="GO" id="GO:0016628">
    <property type="term" value="F:oxidoreductase activity, acting on the CH-CH group of donors, NAD or NADP as acceptor"/>
    <property type="evidence" value="ECO:0007669"/>
    <property type="project" value="InterPro"/>
</dbReference>
<evidence type="ECO:0000313" key="4">
    <source>
        <dbReference type="Proteomes" id="UP000623467"/>
    </source>
</evidence>
<evidence type="ECO:0000313" key="3">
    <source>
        <dbReference type="EMBL" id="KAF7378437.1"/>
    </source>
</evidence>
<comment type="caution">
    <text evidence="3">The sequence shown here is derived from an EMBL/GenBank/DDBJ whole genome shotgun (WGS) entry which is preliminary data.</text>
</comment>
<dbReference type="SUPFAM" id="SSF50129">
    <property type="entry name" value="GroES-like"/>
    <property type="match status" value="1"/>
</dbReference>
<dbReference type="OrthoDB" id="809632at2759"/>
<keyword evidence="1" id="KW-0560">Oxidoreductase</keyword>
<dbReference type="PANTHER" id="PTHR43205">
    <property type="entry name" value="PROSTAGLANDIN REDUCTASE"/>
    <property type="match status" value="1"/>
</dbReference>
<dbReference type="InterPro" id="IPR045010">
    <property type="entry name" value="MDR_fam"/>
</dbReference>
<dbReference type="InterPro" id="IPR011032">
    <property type="entry name" value="GroES-like_sf"/>
</dbReference>
<dbReference type="Pfam" id="PF16884">
    <property type="entry name" value="ADH_N_2"/>
    <property type="match status" value="1"/>
</dbReference>
<dbReference type="Proteomes" id="UP000623467">
    <property type="component" value="Unassembled WGS sequence"/>
</dbReference>
<reference evidence="3" key="1">
    <citation type="submission" date="2020-05" db="EMBL/GenBank/DDBJ databases">
        <title>Mycena genomes resolve the evolution of fungal bioluminescence.</title>
        <authorList>
            <person name="Tsai I.J."/>
        </authorList>
    </citation>
    <scope>NUCLEOTIDE SEQUENCE</scope>
    <source>
        <strain evidence="3">160909Yilan</strain>
    </source>
</reference>
<dbReference type="Gene3D" id="3.40.50.720">
    <property type="entry name" value="NAD(P)-binding Rossmann-like Domain"/>
    <property type="match status" value="1"/>
</dbReference>
<dbReference type="AlphaFoldDB" id="A0A8H6ZIJ1"/>
<dbReference type="PANTHER" id="PTHR43205:SF7">
    <property type="entry name" value="PROSTAGLANDIN REDUCTASE 1"/>
    <property type="match status" value="1"/>
</dbReference>
<proteinExistence type="predicted"/>
<protein>
    <submittedName>
        <fullName evidence="3">PKS-ER domain-containing protein</fullName>
    </submittedName>
</protein>
<dbReference type="InterPro" id="IPR013149">
    <property type="entry name" value="ADH-like_C"/>
</dbReference>
<dbReference type="CDD" id="cd05288">
    <property type="entry name" value="PGDH"/>
    <property type="match status" value="1"/>
</dbReference>
<gene>
    <name evidence="3" type="ORF">MSAN_00270600</name>
</gene>
<organism evidence="3 4">
    <name type="scientific">Mycena sanguinolenta</name>
    <dbReference type="NCBI Taxonomy" id="230812"/>
    <lineage>
        <taxon>Eukaryota</taxon>
        <taxon>Fungi</taxon>
        <taxon>Dikarya</taxon>
        <taxon>Basidiomycota</taxon>
        <taxon>Agaricomycotina</taxon>
        <taxon>Agaricomycetes</taxon>
        <taxon>Agaricomycetidae</taxon>
        <taxon>Agaricales</taxon>
        <taxon>Marasmiineae</taxon>
        <taxon>Mycenaceae</taxon>
        <taxon>Mycena</taxon>
    </lineage>
</organism>
<dbReference type="InterPro" id="IPR020843">
    <property type="entry name" value="ER"/>
</dbReference>
<dbReference type="Pfam" id="PF00107">
    <property type="entry name" value="ADH_zinc_N"/>
    <property type="match status" value="1"/>
</dbReference>
<dbReference type="EMBL" id="JACAZH010000001">
    <property type="protein sequence ID" value="KAF7378437.1"/>
    <property type="molecule type" value="Genomic_DNA"/>
</dbReference>
<keyword evidence="4" id="KW-1185">Reference proteome</keyword>
<name>A0A8H6ZIJ1_9AGAR</name>
<evidence type="ECO:0000256" key="1">
    <source>
        <dbReference type="ARBA" id="ARBA00023002"/>
    </source>
</evidence>
<evidence type="ECO:0000259" key="2">
    <source>
        <dbReference type="SMART" id="SM00829"/>
    </source>
</evidence>
<feature type="domain" description="Enoyl reductase (ER)" evidence="2">
    <location>
        <begin position="74"/>
        <end position="383"/>
    </location>
</feature>
<dbReference type="InterPro" id="IPR041694">
    <property type="entry name" value="ADH_N_2"/>
</dbReference>
<dbReference type="SUPFAM" id="SSF51735">
    <property type="entry name" value="NAD(P)-binding Rossmann-fold domains"/>
    <property type="match status" value="1"/>
</dbReference>
<sequence>MLEKEIYHTRHRLTGFLSSRNHTKASARNDGLFVSTIVITFGLFTPMAPIQNGRVLFNAVPEDYPVPGETTVYDTSETIDLENVSLNGGILVKVLVLSIDPYMRGRLREPGGEILHRMPPFVLGQPLASGGIGVVLRSEFPGVEAGAHVRGLLLHQEYMIAPNPAMLEVLERDTRLDWSIYIGAAGMPGETAFMGWREYSDAKKGEVAFITTGGGPVGAMAIQIAKQDGVKVIASAGSEEKVKFMKEIGADVAFNYKTTDVREVLAKEGPIDIYWDNVGGGYTRRGHGICQPAREECGQISGYNTGVKPMKNPMLIVAKSLHVHGFLVGSLRPKYAATFNSEVVSKLASGEFKYTEDVTHGLEKVGDVILAVLKGTNTGKAVVRVAIE</sequence>
<dbReference type="InterPro" id="IPR036291">
    <property type="entry name" value="NAD(P)-bd_dom_sf"/>
</dbReference>
<dbReference type="SMART" id="SM00829">
    <property type="entry name" value="PKS_ER"/>
    <property type="match status" value="1"/>
</dbReference>